<proteinExistence type="predicted"/>
<sequence length="228" mass="25475">MNNLSKNAFIGIAFIVVGAVWALDNIRLIPWQVGYYLFQWENILIGLGAFLLISKENVKVGGILLALGLFFVADDWFRVDVHLWDLWPLALVFVGIYLLNRNTNNPDEPYDTTGDDHDRIDDTAIFSGGDKVYNTQNFKGGNLTAVFGGSNIDLTTANTQQEVVVIDVFYMFGGSKIRVPQHWHVDMRATNIFGGISDKRHFVNQPAENSPRLVIKGLVIFGGAEIQN</sequence>
<dbReference type="Pfam" id="PF09922">
    <property type="entry name" value="LiaF-like_C"/>
    <property type="match status" value="1"/>
</dbReference>
<evidence type="ECO:0000313" key="5">
    <source>
        <dbReference type="Proteomes" id="UP000199437"/>
    </source>
</evidence>
<protein>
    <submittedName>
        <fullName evidence="4">Cell wall-active antibiotics response 4TMS YvqF</fullName>
    </submittedName>
</protein>
<accession>A0A1I0NQW8</accession>
<gene>
    <name evidence="4" type="ORF">SAMN05216290_1364</name>
</gene>
<evidence type="ECO:0000259" key="3">
    <source>
        <dbReference type="Pfam" id="PF22570"/>
    </source>
</evidence>
<feature type="transmembrane region" description="Helical" evidence="1">
    <location>
        <begin position="83"/>
        <end position="100"/>
    </location>
</feature>
<evidence type="ECO:0000256" key="1">
    <source>
        <dbReference type="SAM" id="Phobius"/>
    </source>
</evidence>
<dbReference type="Pfam" id="PF22570">
    <property type="entry name" value="LiaF-TM"/>
    <property type="match status" value="1"/>
</dbReference>
<dbReference type="RefSeq" id="WP_090257751.1">
    <property type="nucleotide sequence ID" value="NZ_FOIR01000001.1"/>
</dbReference>
<organism evidence="4 5">
    <name type="scientific">Roseivirga pacifica</name>
    <dbReference type="NCBI Taxonomy" id="1267423"/>
    <lineage>
        <taxon>Bacteria</taxon>
        <taxon>Pseudomonadati</taxon>
        <taxon>Bacteroidota</taxon>
        <taxon>Cytophagia</taxon>
        <taxon>Cytophagales</taxon>
        <taxon>Roseivirgaceae</taxon>
        <taxon>Roseivirga</taxon>
    </lineage>
</organism>
<evidence type="ECO:0000313" key="4">
    <source>
        <dbReference type="EMBL" id="SEW03308.1"/>
    </source>
</evidence>
<dbReference type="EMBL" id="FOIR01000001">
    <property type="protein sequence ID" value="SEW03308.1"/>
    <property type="molecule type" value="Genomic_DNA"/>
</dbReference>
<name>A0A1I0NQW8_9BACT</name>
<dbReference type="OrthoDB" id="129627at2"/>
<keyword evidence="1" id="KW-0472">Membrane</keyword>
<dbReference type="PANTHER" id="PTHR40763:SF5">
    <property type="entry name" value="MEMBRANE PROTEIN"/>
    <property type="match status" value="1"/>
</dbReference>
<dbReference type="Proteomes" id="UP000199437">
    <property type="component" value="Unassembled WGS sequence"/>
</dbReference>
<keyword evidence="5" id="KW-1185">Reference proteome</keyword>
<dbReference type="InterPro" id="IPR054331">
    <property type="entry name" value="LiaF_TM"/>
</dbReference>
<feature type="transmembrane region" description="Helical" evidence="1">
    <location>
        <begin position="35"/>
        <end position="53"/>
    </location>
</feature>
<dbReference type="AlphaFoldDB" id="A0A1I0NQW8"/>
<dbReference type="GeneID" id="99986092"/>
<feature type="domain" description="Cell wall-active antibiotics response LiaF-like C-terminal" evidence="2">
    <location>
        <begin position="137"/>
        <end position="197"/>
    </location>
</feature>
<evidence type="ECO:0000259" key="2">
    <source>
        <dbReference type="Pfam" id="PF09922"/>
    </source>
</evidence>
<dbReference type="STRING" id="1267423.SAMN05216290_1364"/>
<feature type="transmembrane region" description="Helical" evidence="1">
    <location>
        <begin position="60"/>
        <end position="77"/>
    </location>
</feature>
<feature type="transmembrane region" description="Helical" evidence="1">
    <location>
        <begin position="7"/>
        <end position="23"/>
    </location>
</feature>
<dbReference type="InterPro" id="IPR024425">
    <property type="entry name" value="LiaF-like_C"/>
</dbReference>
<dbReference type="PANTHER" id="PTHR40763">
    <property type="entry name" value="MEMBRANE PROTEIN-RELATED"/>
    <property type="match status" value="1"/>
</dbReference>
<reference evidence="5" key="1">
    <citation type="submission" date="2016-10" db="EMBL/GenBank/DDBJ databases">
        <authorList>
            <person name="Varghese N."/>
            <person name="Submissions S."/>
        </authorList>
    </citation>
    <scope>NUCLEOTIDE SEQUENCE [LARGE SCALE GENOMIC DNA]</scope>
    <source>
        <strain evidence="5">CGMCC 1.12402</strain>
    </source>
</reference>
<keyword evidence="1" id="KW-1133">Transmembrane helix</keyword>
<feature type="domain" description="LiaF transmembrane" evidence="3">
    <location>
        <begin position="9"/>
        <end position="103"/>
    </location>
</feature>
<keyword evidence="1" id="KW-0812">Transmembrane</keyword>